<keyword evidence="4" id="KW-1185">Reference proteome</keyword>
<dbReference type="AlphaFoldDB" id="A0A8J8NC82"/>
<gene>
    <name evidence="3" type="ORF">FGO68_gene2786</name>
</gene>
<feature type="region of interest" description="Disordered" evidence="1">
    <location>
        <begin position="138"/>
        <end position="158"/>
    </location>
</feature>
<accession>A0A8J8NC82</accession>
<evidence type="ECO:0000256" key="1">
    <source>
        <dbReference type="SAM" id="MobiDB-lite"/>
    </source>
</evidence>
<keyword evidence="2" id="KW-0812">Transmembrane</keyword>
<comment type="caution">
    <text evidence="3">The sequence shown here is derived from an EMBL/GenBank/DDBJ whole genome shotgun (WGS) entry which is preliminary data.</text>
</comment>
<protein>
    <submittedName>
        <fullName evidence="3">Uncharacterized protein</fullName>
    </submittedName>
</protein>
<keyword evidence="2" id="KW-0472">Membrane</keyword>
<dbReference type="Proteomes" id="UP000785679">
    <property type="component" value="Unassembled WGS sequence"/>
</dbReference>
<feature type="compositionally biased region" description="Basic and acidic residues" evidence="1">
    <location>
        <begin position="147"/>
        <end position="158"/>
    </location>
</feature>
<organism evidence="3 4">
    <name type="scientific">Halteria grandinella</name>
    <dbReference type="NCBI Taxonomy" id="5974"/>
    <lineage>
        <taxon>Eukaryota</taxon>
        <taxon>Sar</taxon>
        <taxon>Alveolata</taxon>
        <taxon>Ciliophora</taxon>
        <taxon>Intramacronucleata</taxon>
        <taxon>Spirotrichea</taxon>
        <taxon>Stichotrichia</taxon>
        <taxon>Sporadotrichida</taxon>
        <taxon>Halteriidae</taxon>
        <taxon>Halteria</taxon>
    </lineage>
</organism>
<evidence type="ECO:0000256" key="2">
    <source>
        <dbReference type="SAM" id="Phobius"/>
    </source>
</evidence>
<proteinExistence type="predicted"/>
<sequence>MKHRSEFYRDSVVNFINYVDLFNYVYIIVVVAVHNQHLNFYLQISYPSQINFYEPAIRENTYLRQRPRVQNEAASQAYLQQHRVRSPYRFSSKGSIGEYGKIGHQVKDSEGSVRLRSARPDYLYYGIEWSGKDIPPQHTFRQSEQQWRQEHQGRYHGQ</sequence>
<name>A0A8J8NC82_HALGN</name>
<reference evidence="3" key="1">
    <citation type="submission" date="2019-06" db="EMBL/GenBank/DDBJ databases">
        <authorList>
            <person name="Zheng W."/>
        </authorList>
    </citation>
    <scope>NUCLEOTIDE SEQUENCE</scope>
    <source>
        <strain evidence="3">QDHG01</strain>
    </source>
</reference>
<dbReference type="EMBL" id="RRYP01027280">
    <property type="protein sequence ID" value="TNV71800.1"/>
    <property type="molecule type" value="Genomic_DNA"/>
</dbReference>
<feature type="transmembrane region" description="Helical" evidence="2">
    <location>
        <begin position="12"/>
        <end position="33"/>
    </location>
</feature>
<keyword evidence="2" id="KW-1133">Transmembrane helix</keyword>
<evidence type="ECO:0000313" key="4">
    <source>
        <dbReference type="Proteomes" id="UP000785679"/>
    </source>
</evidence>
<evidence type="ECO:0000313" key="3">
    <source>
        <dbReference type="EMBL" id="TNV71800.1"/>
    </source>
</evidence>